<dbReference type="GeneID" id="106806184"/>
<dbReference type="Pfam" id="PF22697">
    <property type="entry name" value="SOS1_NGEF_PH"/>
    <property type="match status" value="1"/>
</dbReference>
<dbReference type="SMART" id="SM00325">
    <property type="entry name" value="RhoGEF"/>
    <property type="match status" value="1"/>
</dbReference>
<gene>
    <name evidence="5" type="primary">LOC106806184</name>
</gene>
<evidence type="ECO:0000256" key="1">
    <source>
        <dbReference type="SAM" id="MobiDB-lite"/>
    </source>
</evidence>
<evidence type="ECO:0000313" key="4">
    <source>
        <dbReference type="Proteomes" id="UP000695022"/>
    </source>
</evidence>
<dbReference type="CDD" id="cd13242">
    <property type="entry name" value="PH_puratrophin-1"/>
    <property type="match status" value="1"/>
</dbReference>
<dbReference type="InterPro" id="IPR055251">
    <property type="entry name" value="SOS1_NGEF_PH"/>
</dbReference>
<dbReference type="InterPro" id="IPR035899">
    <property type="entry name" value="DBL_dom_sf"/>
</dbReference>
<dbReference type="InterPro" id="IPR000219">
    <property type="entry name" value="DH_dom"/>
</dbReference>
<feature type="region of interest" description="Disordered" evidence="1">
    <location>
        <begin position="568"/>
        <end position="630"/>
    </location>
</feature>
<dbReference type="Pfam" id="PF00621">
    <property type="entry name" value="RhoGEF"/>
    <property type="match status" value="1"/>
</dbReference>
<reference evidence="5" key="1">
    <citation type="submission" date="2025-08" db="UniProtKB">
        <authorList>
            <consortium name="RefSeq"/>
        </authorList>
    </citation>
    <scope>IDENTIFICATION</scope>
</reference>
<feature type="region of interest" description="Disordered" evidence="1">
    <location>
        <begin position="688"/>
        <end position="727"/>
    </location>
</feature>
<dbReference type="SUPFAM" id="SSF50729">
    <property type="entry name" value="PH domain-like"/>
    <property type="match status" value="1"/>
</dbReference>
<feature type="domain" description="DH" evidence="3">
    <location>
        <begin position="741"/>
        <end position="917"/>
    </location>
</feature>
<organism evidence="4 5">
    <name type="scientific">Priapulus caudatus</name>
    <name type="common">Priapulid worm</name>
    <dbReference type="NCBI Taxonomy" id="37621"/>
    <lineage>
        <taxon>Eukaryota</taxon>
        <taxon>Metazoa</taxon>
        <taxon>Ecdysozoa</taxon>
        <taxon>Scalidophora</taxon>
        <taxon>Priapulida</taxon>
        <taxon>Priapulimorpha</taxon>
        <taxon>Priapulimorphida</taxon>
        <taxon>Priapulidae</taxon>
        <taxon>Priapulus</taxon>
    </lineage>
</organism>
<protein>
    <submittedName>
        <fullName evidence="5">Pleckstrin homology domain-containing family G member 4B-like</fullName>
    </submittedName>
</protein>
<dbReference type="InterPro" id="IPR011993">
    <property type="entry name" value="PH-like_dom_sf"/>
</dbReference>
<sequence>MCCSHAELGGCADAETTARKDTTTTSVAPRRKTKSLSSFSAGETPTLPLPRCASHSAKRAAKSAGSKGSSADSPPPGSPKAVEESSKELEEKIKSYRKAEPEFPTEINKIDMECLKTKLAILTGHRDVDGHGVIMFDTAKVTKACTVENVGKILLYYSTIAREEIVCKGFTVLVDVRGATPASAELITAVLYNLQANLPGAVNKILVLAANINDAAATILLNSSFKCLLLKSCEALIPYIDEDQLPTQTGGKYAYNHDDWIKYRMKIEPFIDQCRAAANHLLSLMQELKGARLPTTAQGTSEVIDRHKHYISCTFDDPELTSLQTEGDRIMAELQRVERLTALELTPDYRDTVERVGVLYKEVQKVMLKLAKAAENRIHKLENCLQMKTFEEESNNLLSWLRTVAAAELTQHQAVTDNLRDSRNQERNFDKFYFTAMENIAKGADLVEEAGIVTDGSQEMGVCVRELSKTLKREMKGFSARLEDTREVIENTAQCYKLLDKAYEWALQAMKYISTMKMELHSASAEGLAKLSDSLKVCIFLHVVGYWFLITSPGGEYGRIRRRDDEPLATAGPANEQPSAAPAARSPRGRARAGHDPPRHRSSIAGRPPSGQQAAAQQPAESGIAKATKASWALHREGGASDADELLGPLQARARDAALFDEACRRSSFVARAAASRSITCTLLTGDARSSLPEGASGPASAGEQVWDGPPRINSDNKEEHISHSISDFRLSEDEAKSRRTLQLIMSEMYQTEQDYVNSLGYIIDHYFPEMEREDLPQELRGKRNVVFGNIEKIYEFHSQYFLGALDQFRDAPFHVGQIFLRYENQFYLYSLYNKNKPKSDELLAEIGSNFFRTKQLQLGDKMDLASYLLKPVQRMGKYALLLKQILQECPVTDPYHQELRAAEEMVKFQLRHGNDLLAMDALREADVSVQEQGQLLRQEEFLILQGRRKCLRHIFLFEDLILFSKTKHNVSKGGHETYQYKHSIKMTDVGLTEQMGDSPTKFEIWFRRRTSRDTYIIQAATPEIRLAWVKEISKLLWKQALRSRSIRLHEMTSMGVGSRPMMDLKTSSHQINDRTINPPVCQQLNINASRFRNSIAVSSFEHLQLQQNKRPHSVISISSSSSSNSSQSAQSFLSYGAAGPLIDVNDSPHSRHRPASMHSAESGICADISTIESVSDVSEITEISKTHRTDSAGESLAPAVVV</sequence>
<dbReference type="InterPro" id="IPR052231">
    <property type="entry name" value="Rho_GEF_signaling-related"/>
</dbReference>
<evidence type="ECO:0000259" key="3">
    <source>
        <dbReference type="PROSITE" id="PS50010"/>
    </source>
</evidence>
<feature type="region of interest" description="Disordered" evidence="1">
    <location>
        <begin position="1"/>
        <end position="97"/>
    </location>
</feature>
<proteinExistence type="predicted"/>
<name>A0ABM1DUB9_PRICU</name>
<evidence type="ECO:0000313" key="5">
    <source>
        <dbReference type="RefSeq" id="XP_014663540.1"/>
    </source>
</evidence>
<feature type="compositionally biased region" description="Low complexity" evidence="1">
    <location>
        <begin position="62"/>
        <end position="72"/>
    </location>
</feature>
<dbReference type="PROSITE" id="PS50010">
    <property type="entry name" value="DH_2"/>
    <property type="match status" value="1"/>
</dbReference>
<dbReference type="PANTHER" id="PTHR45845">
    <property type="entry name" value="RHO GUANINE NUCLEOTIDE EXCHANGE FACTOR-RELATED"/>
    <property type="match status" value="1"/>
</dbReference>
<evidence type="ECO:0000259" key="2">
    <source>
        <dbReference type="PROSITE" id="PS50003"/>
    </source>
</evidence>
<dbReference type="Gene3D" id="1.20.900.10">
    <property type="entry name" value="Dbl homology (DH) domain"/>
    <property type="match status" value="1"/>
</dbReference>
<accession>A0ABM1DUB9</accession>
<feature type="domain" description="PH" evidence="2">
    <location>
        <begin position="929"/>
        <end position="1038"/>
    </location>
</feature>
<dbReference type="InterPro" id="IPR001849">
    <property type="entry name" value="PH_domain"/>
</dbReference>
<dbReference type="PANTHER" id="PTHR45845:SF3">
    <property type="entry name" value="PURATROPHIN-1-LIKE, ISOFORM A"/>
    <property type="match status" value="1"/>
</dbReference>
<dbReference type="InterPro" id="IPR036865">
    <property type="entry name" value="CRAL-TRIO_dom_sf"/>
</dbReference>
<dbReference type="Gene3D" id="1.20.58.60">
    <property type="match status" value="1"/>
</dbReference>
<dbReference type="PROSITE" id="PS50003">
    <property type="entry name" value="PH_DOMAIN"/>
    <property type="match status" value="1"/>
</dbReference>
<dbReference type="Gene3D" id="3.40.525.10">
    <property type="entry name" value="CRAL-TRIO lipid binding domain"/>
    <property type="match status" value="1"/>
</dbReference>
<dbReference type="RefSeq" id="XP_014663540.1">
    <property type="nucleotide sequence ID" value="XM_014808054.1"/>
</dbReference>
<feature type="compositionally biased region" description="Basic and acidic residues" evidence="1">
    <location>
        <begin position="81"/>
        <end position="97"/>
    </location>
</feature>
<dbReference type="Gene3D" id="2.30.29.30">
    <property type="entry name" value="Pleckstrin-homology domain (PH domain)/Phosphotyrosine-binding domain (PTB)"/>
    <property type="match status" value="1"/>
</dbReference>
<dbReference type="CDD" id="cd00160">
    <property type="entry name" value="RhoGEF"/>
    <property type="match status" value="1"/>
</dbReference>
<keyword evidence="4" id="KW-1185">Reference proteome</keyword>
<dbReference type="SUPFAM" id="SSF52087">
    <property type="entry name" value="CRAL/TRIO domain"/>
    <property type="match status" value="1"/>
</dbReference>
<dbReference type="Proteomes" id="UP000695022">
    <property type="component" value="Unplaced"/>
</dbReference>
<dbReference type="SUPFAM" id="SSF48065">
    <property type="entry name" value="DBL homology domain (DH-domain)"/>
    <property type="match status" value="1"/>
</dbReference>
<dbReference type="SMART" id="SM00233">
    <property type="entry name" value="PH"/>
    <property type="match status" value="1"/>
</dbReference>